<dbReference type="PANTHER" id="PTHR45036">
    <property type="entry name" value="METHYLTRANSFERASE LIKE 7B"/>
    <property type="match status" value="1"/>
</dbReference>
<feature type="domain" description="Methyltransferase type 11" evidence="1">
    <location>
        <begin position="158"/>
        <end position="257"/>
    </location>
</feature>
<dbReference type="AlphaFoldDB" id="A0AAV7EUN1"/>
<dbReference type="GO" id="GO:0008757">
    <property type="term" value="F:S-adenosylmethionine-dependent methyltransferase activity"/>
    <property type="evidence" value="ECO:0007669"/>
    <property type="project" value="InterPro"/>
</dbReference>
<evidence type="ECO:0000313" key="3">
    <source>
        <dbReference type="Proteomes" id="UP000825729"/>
    </source>
</evidence>
<dbReference type="Gene3D" id="3.40.50.150">
    <property type="entry name" value="Vaccinia Virus protein VP39"/>
    <property type="match status" value="1"/>
</dbReference>
<dbReference type="Pfam" id="PF08241">
    <property type="entry name" value="Methyltransf_11"/>
    <property type="match status" value="1"/>
</dbReference>
<dbReference type="PANTHER" id="PTHR45036:SF1">
    <property type="entry name" value="METHYLTRANSFERASE LIKE 7A"/>
    <property type="match status" value="1"/>
</dbReference>
<dbReference type="InterPro" id="IPR052356">
    <property type="entry name" value="Thiol_S-MT"/>
</dbReference>
<sequence>MESSAISATALTCNFSTRQRRSSAPPRRAIACHRDVKRRTGDPFCARGNRTIPAKTLLSQNAPEPPLSSDSRICICGRRHFLEASGAALLPIVPVNANASSSSDPMVVINKFRPQRPRWYEEFYALEMAQSMGSFEKEVAGYMTELFSHLKGEDLKVLELGIGTGPNLKYYAGGSGLTVVGLDPNEQMAKYATAASIEAGLPSSRFNFIRGVAEALPLTDGSMDAVVGTLVLCSVSNVAMSLKEVKRVLKPGGLYLFLEHVAASDGTALRFFQSILDPLQQAVSDGCHLTRETGKEISKTGFSELNINSAMLSKFSLICPIVYGVACK</sequence>
<evidence type="ECO:0000259" key="1">
    <source>
        <dbReference type="Pfam" id="PF08241"/>
    </source>
</evidence>
<name>A0AAV7EUN1_ARIFI</name>
<keyword evidence="3" id="KW-1185">Reference proteome</keyword>
<dbReference type="EMBL" id="JAINDJ010000004">
    <property type="protein sequence ID" value="KAG9451347.1"/>
    <property type="molecule type" value="Genomic_DNA"/>
</dbReference>
<protein>
    <recommendedName>
        <fullName evidence="1">Methyltransferase type 11 domain-containing protein</fullName>
    </recommendedName>
</protein>
<gene>
    <name evidence="2" type="ORF">H6P81_011312</name>
</gene>
<dbReference type="InterPro" id="IPR013216">
    <property type="entry name" value="Methyltransf_11"/>
</dbReference>
<comment type="caution">
    <text evidence="2">The sequence shown here is derived from an EMBL/GenBank/DDBJ whole genome shotgun (WGS) entry which is preliminary data.</text>
</comment>
<dbReference type="InterPro" id="IPR029063">
    <property type="entry name" value="SAM-dependent_MTases_sf"/>
</dbReference>
<dbReference type="SUPFAM" id="SSF53335">
    <property type="entry name" value="S-adenosyl-L-methionine-dependent methyltransferases"/>
    <property type="match status" value="1"/>
</dbReference>
<organism evidence="2 3">
    <name type="scientific">Aristolochia fimbriata</name>
    <name type="common">White veined hardy Dutchman's pipe vine</name>
    <dbReference type="NCBI Taxonomy" id="158543"/>
    <lineage>
        <taxon>Eukaryota</taxon>
        <taxon>Viridiplantae</taxon>
        <taxon>Streptophyta</taxon>
        <taxon>Embryophyta</taxon>
        <taxon>Tracheophyta</taxon>
        <taxon>Spermatophyta</taxon>
        <taxon>Magnoliopsida</taxon>
        <taxon>Magnoliidae</taxon>
        <taxon>Piperales</taxon>
        <taxon>Aristolochiaceae</taxon>
        <taxon>Aristolochia</taxon>
    </lineage>
</organism>
<evidence type="ECO:0000313" key="2">
    <source>
        <dbReference type="EMBL" id="KAG9451347.1"/>
    </source>
</evidence>
<dbReference type="CDD" id="cd02440">
    <property type="entry name" value="AdoMet_MTases"/>
    <property type="match status" value="1"/>
</dbReference>
<proteinExistence type="predicted"/>
<dbReference type="Proteomes" id="UP000825729">
    <property type="component" value="Unassembled WGS sequence"/>
</dbReference>
<reference evidence="2 3" key="1">
    <citation type="submission" date="2021-07" db="EMBL/GenBank/DDBJ databases">
        <title>The Aristolochia fimbriata genome: insights into angiosperm evolution, floral development and chemical biosynthesis.</title>
        <authorList>
            <person name="Jiao Y."/>
        </authorList>
    </citation>
    <scope>NUCLEOTIDE SEQUENCE [LARGE SCALE GENOMIC DNA]</scope>
    <source>
        <strain evidence="2">IBCAS-2021</strain>
        <tissue evidence="2">Leaf</tissue>
    </source>
</reference>
<accession>A0AAV7EUN1</accession>